<reference evidence="6 7" key="1">
    <citation type="submission" date="2018-03" db="EMBL/GenBank/DDBJ databases">
        <title>The draft genome of Mesorhizobium soli JCM 19897.</title>
        <authorList>
            <person name="Li L."/>
            <person name="Liu L."/>
            <person name="Liang L."/>
            <person name="Wang T."/>
            <person name="Zhang X."/>
        </authorList>
    </citation>
    <scope>NUCLEOTIDE SEQUENCE [LARGE SCALE GENOMIC DNA]</scope>
    <source>
        <strain evidence="6 7">JCM 19897</strain>
    </source>
</reference>
<dbReference type="InterPro" id="IPR029044">
    <property type="entry name" value="Nucleotide-diphossugar_trans"/>
</dbReference>
<dbReference type="AlphaFoldDB" id="A0A2P7SG85"/>
<organism evidence="6 7">
    <name type="scientific">Pseudaminobacter soli</name>
    <name type="common">ex Li et al. 2025</name>
    <dbReference type="NCBI Taxonomy" id="1295366"/>
    <lineage>
        <taxon>Bacteria</taxon>
        <taxon>Pseudomonadati</taxon>
        <taxon>Pseudomonadota</taxon>
        <taxon>Alphaproteobacteria</taxon>
        <taxon>Hyphomicrobiales</taxon>
        <taxon>Phyllobacteriaceae</taxon>
        <taxon>Pseudaminobacter</taxon>
    </lineage>
</organism>
<sequence>MLSVLIETRNNEEALARTLSSLVSAAVSGVVREVIVCDVGPSDEAHKIADETGCHYLAEGGIAAAVQQAKSDWLLLLEPGARLMDGWTEAVEHHVETMAMPARFSRSRVDKMPWFARLFAPTRALIDGLLIRKTQALPLSRHAADAEAVARGLATKRLPAEIRIAKPE</sequence>
<keyword evidence="5" id="KW-0472">Membrane</keyword>
<evidence type="ECO:0000256" key="2">
    <source>
        <dbReference type="ARBA" id="ARBA00022475"/>
    </source>
</evidence>
<keyword evidence="3" id="KW-0328">Glycosyltransferase</keyword>
<evidence type="ECO:0000256" key="1">
    <source>
        <dbReference type="ARBA" id="ARBA00004236"/>
    </source>
</evidence>
<dbReference type="RefSeq" id="WP_106723910.1">
    <property type="nucleotide sequence ID" value="NZ_PXYL01000004.1"/>
</dbReference>
<dbReference type="OrthoDB" id="9811214at2"/>
<evidence type="ECO:0000313" key="6">
    <source>
        <dbReference type="EMBL" id="PSJ61480.1"/>
    </source>
</evidence>
<dbReference type="PANTHER" id="PTHR43646:SF2">
    <property type="entry name" value="GLYCOSYLTRANSFERASE 2-LIKE DOMAIN-CONTAINING PROTEIN"/>
    <property type="match status" value="1"/>
</dbReference>
<dbReference type="EMBL" id="PXYL01000004">
    <property type="protein sequence ID" value="PSJ61480.1"/>
    <property type="molecule type" value="Genomic_DNA"/>
</dbReference>
<protein>
    <submittedName>
        <fullName evidence="6">Glycosyl transferase family 2</fullName>
    </submittedName>
</protein>
<dbReference type="Gene3D" id="3.90.550.10">
    <property type="entry name" value="Spore Coat Polysaccharide Biosynthesis Protein SpsA, Chain A"/>
    <property type="match status" value="1"/>
</dbReference>
<evidence type="ECO:0000313" key="7">
    <source>
        <dbReference type="Proteomes" id="UP000240653"/>
    </source>
</evidence>
<name>A0A2P7SG85_9HYPH</name>
<keyword evidence="4 6" id="KW-0808">Transferase</keyword>
<comment type="subcellular location">
    <subcellularLocation>
        <location evidence="1">Cell membrane</location>
    </subcellularLocation>
</comment>
<dbReference type="SUPFAM" id="SSF53448">
    <property type="entry name" value="Nucleotide-diphospho-sugar transferases"/>
    <property type="match status" value="1"/>
</dbReference>
<gene>
    <name evidence="6" type="ORF">C7I85_10535</name>
</gene>
<dbReference type="GO" id="GO:0016757">
    <property type="term" value="F:glycosyltransferase activity"/>
    <property type="evidence" value="ECO:0007669"/>
    <property type="project" value="UniProtKB-KW"/>
</dbReference>
<comment type="caution">
    <text evidence="6">The sequence shown here is derived from an EMBL/GenBank/DDBJ whole genome shotgun (WGS) entry which is preliminary data.</text>
</comment>
<dbReference type="Proteomes" id="UP000240653">
    <property type="component" value="Unassembled WGS sequence"/>
</dbReference>
<evidence type="ECO:0000256" key="5">
    <source>
        <dbReference type="ARBA" id="ARBA00023136"/>
    </source>
</evidence>
<evidence type="ECO:0000256" key="3">
    <source>
        <dbReference type="ARBA" id="ARBA00022676"/>
    </source>
</evidence>
<accession>A0A2P7SG85</accession>
<dbReference type="GO" id="GO:0005886">
    <property type="term" value="C:plasma membrane"/>
    <property type="evidence" value="ECO:0007669"/>
    <property type="project" value="UniProtKB-SubCell"/>
</dbReference>
<dbReference type="PANTHER" id="PTHR43646">
    <property type="entry name" value="GLYCOSYLTRANSFERASE"/>
    <property type="match status" value="1"/>
</dbReference>
<proteinExistence type="predicted"/>
<keyword evidence="7" id="KW-1185">Reference proteome</keyword>
<evidence type="ECO:0000256" key="4">
    <source>
        <dbReference type="ARBA" id="ARBA00022679"/>
    </source>
</evidence>
<keyword evidence="2" id="KW-1003">Cell membrane</keyword>